<keyword evidence="2" id="KW-0813">Transport</keyword>
<dbReference type="NCBIfam" id="TIGR01727">
    <property type="entry name" value="oligo_HPY"/>
    <property type="match status" value="1"/>
</dbReference>
<evidence type="ECO:0000313" key="11">
    <source>
        <dbReference type="EMBL" id="CAB4796697.1"/>
    </source>
</evidence>
<dbReference type="InterPro" id="IPR050388">
    <property type="entry name" value="ABC_Ni/Peptide_Import"/>
</dbReference>
<evidence type="ECO:0000256" key="6">
    <source>
        <dbReference type="ARBA" id="ARBA00023136"/>
    </source>
</evidence>
<dbReference type="SMART" id="SM00382">
    <property type="entry name" value="AAA"/>
    <property type="match status" value="1"/>
</dbReference>
<name>A0A6J6UC89_9ZZZZ</name>
<organism evidence="10">
    <name type="scientific">freshwater metagenome</name>
    <dbReference type="NCBI Taxonomy" id="449393"/>
    <lineage>
        <taxon>unclassified sequences</taxon>
        <taxon>metagenomes</taxon>
        <taxon>ecological metagenomes</taxon>
    </lineage>
</organism>
<dbReference type="SUPFAM" id="SSF52540">
    <property type="entry name" value="P-loop containing nucleoside triphosphate hydrolases"/>
    <property type="match status" value="1"/>
</dbReference>
<protein>
    <submittedName>
        <fullName evidence="10">Unannotated protein</fullName>
    </submittedName>
</protein>
<keyword evidence="3" id="KW-1003">Cell membrane</keyword>
<dbReference type="CDD" id="cd03257">
    <property type="entry name" value="ABC_NikE_OppD_transporters"/>
    <property type="match status" value="1"/>
</dbReference>
<evidence type="ECO:0000256" key="4">
    <source>
        <dbReference type="ARBA" id="ARBA00022741"/>
    </source>
</evidence>
<dbReference type="PANTHER" id="PTHR43297">
    <property type="entry name" value="OLIGOPEPTIDE TRANSPORT ATP-BINDING PROTEIN APPD"/>
    <property type="match status" value="1"/>
</dbReference>
<dbReference type="EMBL" id="CAESAI010000009">
    <property type="protein sequence ID" value="CAB4335548.1"/>
    <property type="molecule type" value="Genomic_DNA"/>
</dbReference>
<gene>
    <name evidence="10" type="ORF">UFOPK2824_01026</name>
    <name evidence="11" type="ORF">UFOPK3037_00342</name>
    <name evidence="12" type="ORF">UFOPK3278_01255</name>
    <name evidence="9" type="ORF">UFOPK3406_00557</name>
    <name evidence="8" type="ORF">UFOPK3925_00090</name>
    <name evidence="13" type="ORF">UFOPK4097_00639</name>
    <name evidence="14" type="ORF">UFOPK4301_00413</name>
</gene>
<dbReference type="EMBL" id="CAEZZD010000182">
    <property type="protein sequence ID" value="CAB4757432.1"/>
    <property type="molecule type" value="Genomic_DNA"/>
</dbReference>
<evidence type="ECO:0000313" key="9">
    <source>
        <dbReference type="EMBL" id="CAB4335548.1"/>
    </source>
</evidence>
<dbReference type="InterPro" id="IPR003593">
    <property type="entry name" value="AAA+_ATPase"/>
</dbReference>
<dbReference type="GO" id="GO:0005886">
    <property type="term" value="C:plasma membrane"/>
    <property type="evidence" value="ECO:0007669"/>
    <property type="project" value="UniProtKB-SubCell"/>
</dbReference>
<dbReference type="Pfam" id="PF00005">
    <property type="entry name" value="ABC_tran"/>
    <property type="match status" value="1"/>
</dbReference>
<dbReference type="AlphaFoldDB" id="A0A6J6UC89"/>
<dbReference type="EMBL" id="CAFBPK010000007">
    <property type="protein sequence ID" value="CAB5016294.1"/>
    <property type="molecule type" value="Genomic_DNA"/>
</dbReference>
<dbReference type="EMBL" id="CAESAD010000001">
    <property type="protein sequence ID" value="CAB4330119.1"/>
    <property type="molecule type" value="Genomic_DNA"/>
</dbReference>
<evidence type="ECO:0000313" key="8">
    <source>
        <dbReference type="EMBL" id="CAB4330119.1"/>
    </source>
</evidence>
<reference evidence="10" key="1">
    <citation type="submission" date="2020-05" db="EMBL/GenBank/DDBJ databases">
        <authorList>
            <person name="Chiriac C."/>
            <person name="Salcher M."/>
            <person name="Ghai R."/>
            <person name="Kavagutti S V."/>
        </authorList>
    </citation>
    <scope>NUCLEOTIDE SEQUENCE</scope>
</reference>
<dbReference type="Gene3D" id="3.40.50.300">
    <property type="entry name" value="P-loop containing nucleotide triphosphate hydrolases"/>
    <property type="match status" value="1"/>
</dbReference>
<evidence type="ECO:0000313" key="10">
    <source>
        <dbReference type="EMBL" id="CAB4757432.1"/>
    </source>
</evidence>
<dbReference type="PANTHER" id="PTHR43297:SF2">
    <property type="entry name" value="DIPEPTIDE TRANSPORT ATP-BINDING PROTEIN DPPD"/>
    <property type="match status" value="1"/>
</dbReference>
<dbReference type="FunFam" id="3.40.50.300:FF:000016">
    <property type="entry name" value="Oligopeptide ABC transporter ATP-binding component"/>
    <property type="match status" value="1"/>
</dbReference>
<keyword evidence="6" id="KW-0472">Membrane</keyword>
<dbReference type="EMBL" id="CAFBQG010000034">
    <property type="protein sequence ID" value="CAB5046496.1"/>
    <property type="molecule type" value="Genomic_DNA"/>
</dbReference>
<dbReference type="GO" id="GO:0005524">
    <property type="term" value="F:ATP binding"/>
    <property type="evidence" value="ECO:0007669"/>
    <property type="project" value="UniProtKB-KW"/>
</dbReference>
<dbReference type="PROSITE" id="PS50893">
    <property type="entry name" value="ABC_TRANSPORTER_2"/>
    <property type="match status" value="1"/>
</dbReference>
<feature type="domain" description="ABC transporter" evidence="7">
    <location>
        <begin position="10"/>
        <end position="258"/>
    </location>
</feature>
<comment type="subcellular location">
    <subcellularLocation>
        <location evidence="1">Cell membrane</location>
        <topology evidence="1">Peripheral membrane protein</topology>
    </subcellularLocation>
</comment>
<dbReference type="InterPro" id="IPR013563">
    <property type="entry name" value="Oligopep_ABC_C"/>
</dbReference>
<keyword evidence="5" id="KW-0067">ATP-binding</keyword>
<dbReference type="EMBL" id="CAFBIX010000072">
    <property type="protein sequence ID" value="CAB4850525.1"/>
    <property type="molecule type" value="Genomic_DNA"/>
</dbReference>
<dbReference type="InterPro" id="IPR027417">
    <property type="entry name" value="P-loop_NTPase"/>
</dbReference>
<dbReference type="InterPro" id="IPR003439">
    <property type="entry name" value="ABC_transporter-like_ATP-bd"/>
</dbReference>
<dbReference type="PROSITE" id="PS00211">
    <property type="entry name" value="ABC_TRANSPORTER_1"/>
    <property type="match status" value="1"/>
</dbReference>
<evidence type="ECO:0000313" key="13">
    <source>
        <dbReference type="EMBL" id="CAB5016294.1"/>
    </source>
</evidence>
<dbReference type="GO" id="GO:0016887">
    <property type="term" value="F:ATP hydrolysis activity"/>
    <property type="evidence" value="ECO:0007669"/>
    <property type="project" value="InterPro"/>
</dbReference>
<evidence type="ECO:0000313" key="14">
    <source>
        <dbReference type="EMBL" id="CAB5046496.1"/>
    </source>
</evidence>
<proteinExistence type="predicted"/>
<dbReference type="EMBL" id="CAFAAO010000003">
    <property type="protein sequence ID" value="CAB4796697.1"/>
    <property type="molecule type" value="Genomic_DNA"/>
</dbReference>
<evidence type="ECO:0000313" key="12">
    <source>
        <dbReference type="EMBL" id="CAB4850525.1"/>
    </source>
</evidence>
<dbReference type="InterPro" id="IPR017871">
    <property type="entry name" value="ABC_transporter-like_CS"/>
</dbReference>
<accession>A0A6J6UC89</accession>
<evidence type="ECO:0000259" key="7">
    <source>
        <dbReference type="PROSITE" id="PS50893"/>
    </source>
</evidence>
<keyword evidence="4" id="KW-0547">Nucleotide-binding</keyword>
<evidence type="ECO:0000256" key="2">
    <source>
        <dbReference type="ARBA" id="ARBA00022448"/>
    </source>
</evidence>
<dbReference type="Pfam" id="PF08352">
    <property type="entry name" value="oligo_HPY"/>
    <property type="match status" value="1"/>
</dbReference>
<evidence type="ECO:0000256" key="5">
    <source>
        <dbReference type="ARBA" id="ARBA00022840"/>
    </source>
</evidence>
<evidence type="ECO:0000256" key="1">
    <source>
        <dbReference type="ARBA" id="ARBA00004202"/>
    </source>
</evidence>
<sequence>MTNPNVILEVKNLNVEFTTDDGVVHAVNDVSYTVERGKTLAIVGESGSGKSVSSLAVMGLLTGANSKISGEVYFNGNELIAADPEAVRKLRGDEMAMIFQDPLSALHPYYTIGDQLAEAVRVHNDVSETQALERAAEMLAKVGIPDVDQRIDDYPHQLSGGMRQRVMIAMALINGPELLIADEPTTALDVTVQAQILDLLRELQKEFGTAIVLITHDLGVVADLADEVLVMYGGSAVEHAPVREIFYSPQMPYTWGLLASIPQISAKKEQLDPIPGSPPSLLNLPKGCVFAPRCTFKDQVADHACANTFPELLAVSPDHEARCHLSETQRNTIRAERKIGKVN</sequence>
<dbReference type="GO" id="GO:0015833">
    <property type="term" value="P:peptide transport"/>
    <property type="evidence" value="ECO:0007669"/>
    <property type="project" value="InterPro"/>
</dbReference>
<evidence type="ECO:0000256" key="3">
    <source>
        <dbReference type="ARBA" id="ARBA00022475"/>
    </source>
</evidence>